<reference evidence="1 2" key="1">
    <citation type="submission" date="2016-01" db="EMBL/GenBank/DDBJ databases">
        <title>Genome Sequences of Twelve Sporeforming Bacillus Species Isolated from Foods.</title>
        <authorList>
            <person name="Berendsen E.M."/>
            <person name="Wells-Bennik M.H."/>
            <person name="Krawcyk A.O."/>
            <person name="De Jong A."/>
            <person name="Holsappel S."/>
            <person name="Eijlander R.T."/>
            <person name="Kuipers O.P."/>
        </authorList>
    </citation>
    <scope>NUCLEOTIDE SEQUENCE [LARGE SCALE GENOMIC DNA]</scope>
    <source>
        <strain evidence="1 2">B4098</strain>
    </source>
</reference>
<evidence type="ECO:0000313" key="1">
    <source>
        <dbReference type="EMBL" id="KYC59655.1"/>
    </source>
</evidence>
<dbReference type="AlphaFoldDB" id="A0A150JQT4"/>
<protein>
    <submittedName>
        <fullName evidence="1">Uncharacterized protein</fullName>
    </submittedName>
</protein>
<dbReference type="Proteomes" id="UP000075288">
    <property type="component" value="Unassembled WGS sequence"/>
</dbReference>
<evidence type="ECO:0000313" key="2">
    <source>
        <dbReference type="Proteomes" id="UP000075288"/>
    </source>
</evidence>
<name>A0A150JQT4_HEYCO</name>
<organism evidence="1 2">
    <name type="scientific">Heyndrickxia coagulans</name>
    <name type="common">Weizmannia coagulans</name>
    <dbReference type="NCBI Taxonomy" id="1398"/>
    <lineage>
        <taxon>Bacteria</taxon>
        <taxon>Bacillati</taxon>
        <taxon>Bacillota</taxon>
        <taxon>Bacilli</taxon>
        <taxon>Bacillales</taxon>
        <taxon>Bacillaceae</taxon>
        <taxon>Heyndrickxia</taxon>
    </lineage>
</organism>
<dbReference type="PATRIC" id="fig|1398.26.peg.1312"/>
<gene>
    <name evidence="1" type="ORF">B4098_0029</name>
</gene>
<accession>A0A150JQT4</accession>
<dbReference type="EMBL" id="LQYG01000107">
    <property type="protein sequence ID" value="KYC59655.1"/>
    <property type="molecule type" value="Genomic_DNA"/>
</dbReference>
<proteinExistence type="predicted"/>
<comment type="caution">
    <text evidence="1">The sequence shown here is derived from an EMBL/GenBank/DDBJ whole genome shotgun (WGS) entry which is preliminary data.</text>
</comment>
<sequence length="42" mass="4701">MHGKKVCGNCHTLPAKKTRTHDKVKSWRALSLRLFGGFFTAA</sequence>